<comment type="caution">
    <text evidence="2">The sequence shown here is derived from an EMBL/GenBank/DDBJ whole genome shotgun (WGS) entry which is preliminary data.</text>
</comment>
<dbReference type="Pfam" id="PF19631">
    <property type="entry name" value="Trypco2"/>
    <property type="match status" value="1"/>
</dbReference>
<accession>A0ABS0WY14</accession>
<sequence>MAASGTQGNQPPDGDGWLDLADALDLLRAQVADSQRRARTADVRFDVEAITVDFEVELLRTRGGSGGLRFGVVQADGRQENTRRATQRVSLTLRPRTATRGDVSIGDEEP</sequence>
<organism evidence="2 3">
    <name type="scientific">Streptomyces flavofungini</name>
    <dbReference type="NCBI Taxonomy" id="68200"/>
    <lineage>
        <taxon>Bacteria</taxon>
        <taxon>Bacillati</taxon>
        <taxon>Actinomycetota</taxon>
        <taxon>Actinomycetes</taxon>
        <taxon>Kitasatosporales</taxon>
        <taxon>Streptomycetaceae</taxon>
        <taxon>Streptomyces</taxon>
    </lineage>
</organism>
<protein>
    <recommendedName>
        <fullName evidence="1">Trypsin-co-occurring domain-containing protein</fullName>
    </recommendedName>
</protein>
<keyword evidence="3" id="KW-1185">Reference proteome</keyword>
<dbReference type="RefSeq" id="WP_190118429.1">
    <property type="nucleotide sequence ID" value="NZ_BMVR01000011.1"/>
</dbReference>
<dbReference type="EMBL" id="JAEKOZ010000001">
    <property type="protein sequence ID" value="MBJ3805805.1"/>
    <property type="molecule type" value="Genomic_DNA"/>
</dbReference>
<dbReference type="InterPro" id="IPR045608">
    <property type="entry name" value="Trypco2"/>
</dbReference>
<evidence type="ECO:0000313" key="3">
    <source>
        <dbReference type="Proteomes" id="UP000634780"/>
    </source>
</evidence>
<dbReference type="Proteomes" id="UP000634780">
    <property type="component" value="Unassembled WGS sequence"/>
</dbReference>
<evidence type="ECO:0000313" key="2">
    <source>
        <dbReference type="EMBL" id="MBJ3805805.1"/>
    </source>
</evidence>
<feature type="domain" description="Trypsin-co-occurring" evidence="1">
    <location>
        <begin position="19"/>
        <end position="95"/>
    </location>
</feature>
<gene>
    <name evidence="2" type="ORF">JGB26_01475</name>
</gene>
<name>A0ABS0WY14_9ACTN</name>
<proteinExistence type="predicted"/>
<reference evidence="2 3" key="1">
    <citation type="submission" date="2020-12" db="EMBL/GenBank/DDBJ databases">
        <title>Streptomyces typhae sp. nov., a novel endophytic actinomycete isolated from the root of cattail pollen (Typha angustifolia L.).</title>
        <authorList>
            <person name="Peng C."/>
            <person name="Liu C."/>
        </authorList>
    </citation>
    <scope>NUCLEOTIDE SEQUENCE [LARGE SCALE GENOMIC DNA]</scope>
    <source>
        <strain evidence="2 3">JCM 4753</strain>
    </source>
</reference>
<evidence type="ECO:0000259" key="1">
    <source>
        <dbReference type="Pfam" id="PF19631"/>
    </source>
</evidence>